<sequence>MDRRPTWAPEDVDVERPSIARVYDYYLGGSHNFAVDRAFADRVLRLMPGTTTAAQANRAFLRRAVRHLCEIGIRQFIDLGSGIPTAGNVHEVAHSVDPTTKVVYVDIDPVAYAHSRAILADDPHTTVIRADLRQPAEVLADPQLREQIDFDRPVGVLLVSVLHFVSNEERPADIVAGYASATAPGSHLVISHASVEGTTEASSEALDLYKRSSANVVTRTAKEVAGLVSGLSLVDPGVVQLTQWRPESPDETTSWEEIPVLAAVARRE</sequence>
<dbReference type="AlphaFoldDB" id="A0A8J3X1L4"/>
<dbReference type="PIRSF" id="PIRSF017393">
    <property type="entry name" value="MTase_SAV2177"/>
    <property type="match status" value="1"/>
</dbReference>
<evidence type="ECO:0000313" key="2">
    <source>
        <dbReference type="Proteomes" id="UP000599074"/>
    </source>
</evidence>
<dbReference type="Proteomes" id="UP000599074">
    <property type="component" value="Unassembled WGS sequence"/>
</dbReference>
<evidence type="ECO:0008006" key="3">
    <source>
        <dbReference type="Google" id="ProtNLM"/>
    </source>
</evidence>
<protein>
    <recommendedName>
        <fullName evidence="3">S-adenosyl methyltransferase</fullName>
    </recommendedName>
</protein>
<comment type="caution">
    <text evidence="1">The sequence shown here is derived from an EMBL/GenBank/DDBJ whole genome shotgun (WGS) entry which is preliminary data.</text>
</comment>
<dbReference type="CDD" id="cd02440">
    <property type="entry name" value="AdoMet_MTases"/>
    <property type="match status" value="1"/>
</dbReference>
<reference evidence="1" key="1">
    <citation type="submission" date="2021-01" db="EMBL/GenBank/DDBJ databases">
        <title>Whole genome shotgun sequence of Planosporangium mesophilum NBRC 109066.</title>
        <authorList>
            <person name="Komaki H."/>
            <person name="Tamura T."/>
        </authorList>
    </citation>
    <scope>NUCLEOTIDE SEQUENCE</scope>
    <source>
        <strain evidence="1">NBRC 109066</strain>
    </source>
</reference>
<gene>
    <name evidence="1" type="ORF">Pme01_06150</name>
</gene>
<keyword evidence="2" id="KW-1185">Reference proteome</keyword>
<evidence type="ECO:0000313" key="1">
    <source>
        <dbReference type="EMBL" id="GII21018.1"/>
    </source>
</evidence>
<accession>A0A8J3X1L4</accession>
<dbReference type="Pfam" id="PF04672">
    <property type="entry name" value="Methyltransf_19"/>
    <property type="match status" value="1"/>
</dbReference>
<dbReference type="InterPro" id="IPR006764">
    <property type="entry name" value="SAM_dep_MeTrfase_SAV2177_type"/>
</dbReference>
<proteinExistence type="predicted"/>
<dbReference type="Gene3D" id="3.40.50.150">
    <property type="entry name" value="Vaccinia Virus protein VP39"/>
    <property type="match status" value="1"/>
</dbReference>
<dbReference type="InterPro" id="IPR029063">
    <property type="entry name" value="SAM-dependent_MTases_sf"/>
</dbReference>
<name>A0A8J3X1L4_9ACTN</name>
<dbReference type="SUPFAM" id="SSF53335">
    <property type="entry name" value="S-adenosyl-L-methionine-dependent methyltransferases"/>
    <property type="match status" value="1"/>
</dbReference>
<dbReference type="RefSeq" id="WP_168112760.1">
    <property type="nucleotide sequence ID" value="NZ_BOON01000005.1"/>
</dbReference>
<organism evidence="1 2">
    <name type="scientific">Planosporangium mesophilum</name>
    <dbReference type="NCBI Taxonomy" id="689768"/>
    <lineage>
        <taxon>Bacteria</taxon>
        <taxon>Bacillati</taxon>
        <taxon>Actinomycetota</taxon>
        <taxon>Actinomycetes</taxon>
        <taxon>Micromonosporales</taxon>
        <taxon>Micromonosporaceae</taxon>
        <taxon>Planosporangium</taxon>
    </lineage>
</organism>
<dbReference type="EMBL" id="BOON01000005">
    <property type="protein sequence ID" value="GII21018.1"/>
    <property type="molecule type" value="Genomic_DNA"/>
</dbReference>